<dbReference type="EC" id="2.4.1.325" evidence="6"/>
<evidence type="ECO:0000256" key="5">
    <source>
        <dbReference type="ARBA" id="ARBA00023136"/>
    </source>
</evidence>
<dbReference type="EMBL" id="CP159485">
    <property type="protein sequence ID" value="XCI29888.1"/>
    <property type="molecule type" value="Genomic_DNA"/>
</dbReference>
<evidence type="ECO:0000256" key="3">
    <source>
        <dbReference type="ARBA" id="ARBA00022676"/>
    </source>
</evidence>
<reference evidence="6" key="1">
    <citation type="journal article" date="2018" name="Antonie Van Leeuwenhoek">
        <title>Proteinivorax hydrogeniformans sp. nov., an anaerobic, haloalkaliphilic bacterium fermenting proteinaceous compounds with high hydrogen production.</title>
        <authorList>
            <person name="Boltyanskaya Y."/>
            <person name="Detkova E."/>
            <person name="Pimenov N."/>
            <person name="Kevbrin V."/>
        </authorList>
    </citation>
    <scope>NUCLEOTIDE SEQUENCE</scope>
    <source>
        <strain evidence="6">Z-710</strain>
    </source>
</reference>
<keyword evidence="3 6" id="KW-0328">Glycosyltransferase</keyword>
<organism evidence="6">
    <name type="scientific">Proteinivorax hydrogeniformans</name>
    <dbReference type="NCBI Taxonomy" id="1826727"/>
    <lineage>
        <taxon>Bacteria</taxon>
        <taxon>Bacillati</taxon>
        <taxon>Bacillota</taxon>
        <taxon>Clostridia</taxon>
        <taxon>Eubacteriales</taxon>
        <taxon>Proteinivoracaceae</taxon>
        <taxon>Proteinivorax</taxon>
    </lineage>
</organism>
<protein>
    <submittedName>
        <fullName evidence="6">TDP-N-acetylfucosamine:lipid II N-acetylfucosaminyltransferase</fullName>
        <ecNumber evidence="6">2.4.1.325</ecNumber>
    </submittedName>
</protein>
<dbReference type="InterPro" id="IPR009993">
    <property type="entry name" value="WecF"/>
</dbReference>
<evidence type="ECO:0000256" key="1">
    <source>
        <dbReference type="ARBA" id="ARBA00022475"/>
    </source>
</evidence>
<sequence length="354" mass="41743">MILHIRRNEKFNNAYINFVNNNFNSKAHEFVIIGRDYGFKIPNNKNISDLKKINLQNLIRLLKKMYKAKKIIIHGLFNSRVLLILFLNPVLLKKVSWVVWGDDLYCYRNKNKSLKSKLREYVRKKSITNFGAVCTLVEGDFELARKWYDVKGQYKPAKYIDVKSRKCLIDMIKNEKRKVGDKTIIHLGNSATETNNHIEMLKILGKFKNENIEIRCPLSYGSEEYRDEVIRCGKNIFGDKFKPITHFIKKDKFYDLLNEVDIGVFNNDRQQGLGNINPLISLGKKVYLRSNTTVWDSLEGKGIKIYKLESVRQLNFKEFITFPSSDREWNKNLKLKDLENIKEVRKIWENIFNT</sequence>
<dbReference type="GO" id="GO:0008417">
    <property type="term" value="F:fucosyltransferase activity"/>
    <property type="evidence" value="ECO:0007669"/>
    <property type="project" value="InterPro"/>
</dbReference>
<gene>
    <name evidence="6" type="ORF">PRVXH_001239</name>
</gene>
<dbReference type="AlphaFoldDB" id="A0AAU8HWU6"/>
<proteinExistence type="predicted"/>
<dbReference type="RefSeq" id="WP_353894436.1">
    <property type="nucleotide sequence ID" value="NZ_CP159485.1"/>
</dbReference>
<dbReference type="GO" id="GO:0009246">
    <property type="term" value="P:enterobacterial common antigen biosynthetic process"/>
    <property type="evidence" value="ECO:0007669"/>
    <property type="project" value="InterPro"/>
</dbReference>
<evidence type="ECO:0000256" key="4">
    <source>
        <dbReference type="ARBA" id="ARBA00022679"/>
    </source>
</evidence>
<evidence type="ECO:0000313" key="6">
    <source>
        <dbReference type="EMBL" id="XCI29888.1"/>
    </source>
</evidence>
<evidence type="ECO:0000256" key="2">
    <source>
        <dbReference type="ARBA" id="ARBA00022519"/>
    </source>
</evidence>
<keyword evidence="1" id="KW-1003">Cell membrane</keyword>
<reference evidence="6" key="2">
    <citation type="submission" date="2024-06" db="EMBL/GenBank/DDBJ databases">
        <authorList>
            <person name="Petrova K.O."/>
            <person name="Toshchakov S.V."/>
            <person name="Boltjanskaja Y.V."/>
            <person name="Kevbrin V.V."/>
        </authorList>
    </citation>
    <scope>NUCLEOTIDE SEQUENCE</scope>
    <source>
        <strain evidence="6">Z-710</strain>
    </source>
</reference>
<accession>A0AAU8HWU6</accession>
<keyword evidence="5" id="KW-0472">Membrane</keyword>
<keyword evidence="4 6" id="KW-0808">Transferase</keyword>
<dbReference type="Pfam" id="PF07429">
    <property type="entry name" value="Glyco_transf_56"/>
    <property type="match status" value="1"/>
</dbReference>
<name>A0AAU8HWU6_9FIRM</name>
<keyword evidence="2" id="KW-0997">Cell inner membrane</keyword>
<dbReference type="GO" id="GO:0102031">
    <property type="term" value="F:4-acetamido-4,6-dideoxy-D-galactose transferase activity"/>
    <property type="evidence" value="ECO:0007669"/>
    <property type="project" value="UniProtKB-EC"/>
</dbReference>